<evidence type="ECO:0000256" key="1">
    <source>
        <dbReference type="ARBA" id="ARBA00022679"/>
    </source>
</evidence>
<accession>Q2J9Y3</accession>
<evidence type="ECO:0000313" key="4">
    <source>
        <dbReference type="EMBL" id="ABD11909.1"/>
    </source>
</evidence>
<dbReference type="HOGENOM" id="CLU_081301_0_0_11"/>
<evidence type="ECO:0000256" key="2">
    <source>
        <dbReference type="ARBA" id="ARBA00022777"/>
    </source>
</evidence>
<dbReference type="KEGG" id="fra:Francci3_2545"/>
<evidence type="ECO:0000313" key="5">
    <source>
        <dbReference type="Proteomes" id="UP000001937"/>
    </source>
</evidence>
<sequence length="291" mass="30351">MGHFPSANQGAAVRTVEPSIAADGPMAAAVLAALEVPALVLSNDFGDDPGGVQIQAWLERHRVASTARPVPDQSTSHIVIVADDDGTRTWFPYLPGVLDGLMAVDLTPLASASFAYVDCYQLIEPASLRAIEAARRAGVPLLLNLGGSSLSPEVASALRDWPELLVIQTNVDDAAHGEALATAASLRSQTRASWVVVTAGAFGAVALSDTSRVSVPAFEIVVRHTHCAGAAFSGGLLYGLRLGWPMGETLELAAASGSLRCERPHHEPLPDLDQLRAFISSRARLAAPAAG</sequence>
<dbReference type="STRING" id="106370.Francci3_2545"/>
<dbReference type="PANTHER" id="PTHR10584:SF166">
    <property type="entry name" value="RIBOKINASE"/>
    <property type="match status" value="1"/>
</dbReference>
<dbReference type="InterPro" id="IPR029056">
    <property type="entry name" value="Ribokinase-like"/>
</dbReference>
<organism evidence="4 5">
    <name type="scientific">Frankia casuarinae (strain DSM 45818 / CECT 9043 / HFP020203 / CcI3)</name>
    <dbReference type="NCBI Taxonomy" id="106370"/>
    <lineage>
        <taxon>Bacteria</taxon>
        <taxon>Bacillati</taxon>
        <taxon>Actinomycetota</taxon>
        <taxon>Actinomycetes</taxon>
        <taxon>Frankiales</taxon>
        <taxon>Frankiaceae</taxon>
        <taxon>Frankia</taxon>
    </lineage>
</organism>
<dbReference type="GO" id="GO:0016301">
    <property type="term" value="F:kinase activity"/>
    <property type="evidence" value="ECO:0007669"/>
    <property type="project" value="UniProtKB-KW"/>
</dbReference>
<gene>
    <name evidence="4" type="ordered locus">Francci3_2545</name>
</gene>
<reference evidence="4 5" key="1">
    <citation type="journal article" date="2007" name="Genome Res.">
        <title>Genome characteristics of facultatively symbiotic Frankia sp. strains reflect host range and host plant biogeography.</title>
        <authorList>
            <person name="Normand P."/>
            <person name="Lapierre P."/>
            <person name="Tisa L.S."/>
            <person name="Gogarten J.P."/>
            <person name="Alloisio N."/>
            <person name="Bagnarol E."/>
            <person name="Bassi C.A."/>
            <person name="Berry A.M."/>
            <person name="Bickhart D.M."/>
            <person name="Choisne N."/>
            <person name="Couloux A."/>
            <person name="Cournoyer B."/>
            <person name="Cruveiller S."/>
            <person name="Daubin V."/>
            <person name="Demange N."/>
            <person name="Francino M.P."/>
            <person name="Goltsman E."/>
            <person name="Huang Y."/>
            <person name="Kopp O.R."/>
            <person name="Labarre L."/>
            <person name="Lapidus A."/>
            <person name="Lavire C."/>
            <person name="Marechal J."/>
            <person name="Martinez M."/>
            <person name="Mastronunzio J.E."/>
            <person name="Mullin B.C."/>
            <person name="Niemann J."/>
            <person name="Pujic P."/>
            <person name="Rawnsley T."/>
            <person name="Rouy Z."/>
            <person name="Schenowitz C."/>
            <person name="Sellstedt A."/>
            <person name="Tavares F."/>
            <person name="Tomkins J.P."/>
            <person name="Vallenet D."/>
            <person name="Valverde C."/>
            <person name="Wall L.G."/>
            <person name="Wang Y."/>
            <person name="Medigue C."/>
            <person name="Benson D.R."/>
        </authorList>
    </citation>
    <scope>NUCLEOTIDE SEQUENCE [LARGE SCALE GENOMIC DNA]</scope>
    <source>
        <strain evidence="5">DSM 45818 / CECT 9043 / CcI3</strain>
    </source>
</reference>
<dbReference type="SUPFAM" id="SSF53613">
    <property type="entry name" value="Ribokinase-like"/>
    <property type="match status" value="1"/>
</dbReference>
<evidence type="ECO:0000259" key="3">
    <source>
        <dbReference type="Pfam" id="PF00294"/>
    </source>
</evidence>
<proteinExistence type="predicted"/>
<dbReference type="Gene3D" id="3.40.1190.20">
    <property type="match status" value="1"/>
</dbReference>
<dbReference type="InterPro" id="IPR011611">
    <property type="entry name" value="PfkB_dom"/>
</dbReference>
<keyword evidence="1" id="KW-0808">Transferase</keyword>
<protein>
    <submittedName>
        <fullName evidence="4">PfkB</fullName>
    </submittedName>
</protein>
<dbReference type="Proteomes" id="UP000001937">
    <property type="component" value="Chromosome"/>
</dbReference>
<dbReference type="eggNOG" id="COG0524">
    <property type="taxonomic scope" value="Bacteria"/>
</dbReference>
<feature type="domain" description="Carbohydrate kinase PfkB" evidence="3">
    <location>
        <begin position="40"/>
        <end position="264"/>
    </location>
</feature>
<keyword evidence="2" id="KW-0418">Kinase</keyword>
<dbReference type="AlphaFoldDB" id="Q2J9Y3"/>
<dbReference type="Pfam" id="PF00294">
    <property type="entry name" value="PfkB"/>
    <property type="match status" value="1"/>
</dbReference>
<name>Q2J9Y3_FRACC</name>
<dbReference type="PANTHER" id="PTHR10584">
    <property type="entry name" value="SUGAR KINASE"/>
    <property type="match status" value="1"/>
</dbReference>
<keyword evidence="5" id="KW-1185">Reference proteome</keyword>
<dbReference type="EMBL" id="CP000249">
    <property type="protein sequence ID" value="ABD11909.1"/>
    <property type="molecule type" value="Genomic_DNA"/>
</dbReference>